<evidence type="ECO:0000313" key="2">
    <source>
        <dbReference type="EMBL" id="TRM57225.1"/>
    </source>
</evidence>
<comment type="caution">
    <text evidence="2">The sequence shown here is derived from an EMBL/GenBank/DDBJ whole genome shotgun (WGS) entry which is preliminary data.</text>
</comment>
<dbReference type="AlphaFoldDB" id="A0A550BXF2"/>
<dbReference type="Proteomes" id="UP000320762">
    <property type="component" value="Unassembled WGS sequence"/>
</dbReference>
<feature type="region of interest" description="Disordered" evidence="1">
    <location>
        <begin position="1"/>
        <end position="24"/>
    </location>
</feature>
<protein>
    <recommendedName>
        <fullName evidence="4">F-box domain-containing protein</fullName>
    </recommendedName>
</protein>
<dbReference type="SUPFAM" id="SSF81383">
    <property type="entry name" value="F-box domain"/>
    <property type="match status" value="1"/>
</dbReference>
<dbReference type="InterPro" id="IPR036047">
    <property type="entry name" value="F-box-like_dom_sf"/>
</dbReference>
<name>A0A550BXF2_9AGAR</name>
<keyword evidence="3" id="KW-1185">Reference proteome</keyword>
<accession>A0A550BXF2</accession>
<dbReference type="Gene3D" id="3.80.10.10">
    <property type="entry name" value="Ribonuclease Inhibitor"/>
    <property type="match status" value="1"/>
</dbReference>
<proteinExistence type="predicted"/>
<reference evidence="2 3" key="1">
    <citation type="journal article" date="2019" name="New Phytol.">
        <title>Comparative genomics reveals unique wood-decay strategies and fruiting body development in the Schizophyllaceae.</title>
        <authorList>
            <person name="Almasi E."/>
            <person name="Sahu N."/>
            <person name="Krizsan K."/>
            <person name="Balint B."/>
            <person name="Kovacs G.M."/>
            <person name="Kiss B."/>
            <person name="Cseklye J."/>
            <person name="Drula E."/>
            <person name="Henrissat B."/>
            <person name="Nagy I."/>
            <person name="Chovatia M."/>
            <person name="Adam C."/>
            <person name="LaButti K."/>
            <person name="Lipzen A."/>
            <person name="Riley R."/>
            <person name="Grigoriev I.V."/>
            <person name="Nagy L.G."/>
        </authorList>
    </citation>
    <scope>NUCLEOTIDE SEQUENCE [LARGE SCALE GENOMIC DNA]</scope>
    <source>
        <strain evidence="2 3">NL-1724</strain>
    </source>
</reference>
<evidence type="ECO:0000313" key="3">
    <source>
        <dbReference type="Proteomes" id="UP000320762"/>
    </source>
</evidence>
<evidence type="ECO:0008006" key="4">
    <source>
        <dbReference type="Google" id="ProtNLM"/>
    </source>
</evidence>
<dbReference type="EMBL" id="VDMD01000051">
    <property type="protein sequence ID" value="TRM57225.1"/>
    <property type="molecule type" value="Genomic_DNA"/>
</dbReference>
<organism evidence="2 3">
    <name type="scientific">Schizophyllum amplum</name>
    <dbReference type="NCBI Taxonomy" id="97359"/>
    <lineage>
        <taxon>Eukaryota</taxon>
        <taxon>Fungi</taxon>
        <taxon>Dikarya</taxon>
        <taxon>Basidiomycota</taxon>
        <taxon>Agaricomycotina</taxon>
        <taxon>Agaricomycetes</taxon>
        <taxon>Agaricomycetidae</taxon>
        <taxon>Agaricales</taxon>
        <taxon>Schizophyllaceae</taxon>
        <taxon>Schizophyllum</taxon>
    </lineage>
</organism>
<dbReference type="SUPFAM" id="SSF52047">
    <property type="entry name" value="RNI-like"/>
    <property type="match status" value="1"/>
</dbReference>
<gene>
    <name evidence="2" type="ORF">BD626DRAFT_224091</name>
</gene>
<dbReference type="OrthoDB" id="2750748at2759"/>
<sequence>MQLLSHMSTVEDESCSAGSSPTSNDGLADLPMKNLLAMTSSLPASDIAALSSTCKHLRALLSPSLFSICRWNGRNSKAPPERIWPYIRRLIVHTNLSSYHWDSHCTSFVEDLSRLTSLHVSGATITPNLTTILSSATNLDTLDFSYLSWRGPPHGFWYKCRDVPKEYELIPVFPTIHCHPRVVKFCSRLGPDYREGWGSMLRASSTSKVGLEALCLSCAVTYTWSTLRVLVLTGFWVRDPEALEDARTRTPASIYEHVHLGTLLVAAPHLRVLRVQWRGLAQRSWGPTTFDTSPPVVWPADEAVPPPSAGVLSRLREVVLHNPTLEDGIWARLPTKLHVLSLVRWPHSSFGTQVAGYHDVVPMPPGCEGQGTLTADELVDILGRVPMRGLKELRLSVRRVEDMRLFEHITKAFPRLEVLEVHAETGPDCLWTASRLADFARALAPLPRLRVLRVNCFAGVIEERTEHWPQEDTDGILKEDLINALFGPLKGVRELWLPTTGIKGMNVCWTYRMLSLYEVQRDESGRVELNWRETAKEERQLSDDEE</sequence>
<dbReference type="InterPro" id="IPR032675">
    <property type="entry name" value="LRR_dom_sf"/>
</dbReference>
<evidence type="ECO:0000256" key="1">
    <source>
        <dbReference type="SAM" id="MobiDB-lite"/>
    </source>
</evidence>
<dbReference type="STRING" id="97359.A0A550BXF2"/>